<dbReference type="EMBL" id="FNIC01000003">
    <property type="protein sequence ID" value="SDN62333.1"/>
    <property type="molecule type" value="Genomic_DNA"/>
</dbReference>
<dbReference type="GO" id="GO:0005548">
    <property type="term" value="F:phospholipid transporter activity"/>
    <property type="evidence" value="ECO:0007669"/>
    <property type="project" value="TreeGrafter"/>
</dbReference>
<dbReference type="Proteomes" id="UP000199004">
    <property type="component" value="Unassembled WGS sequence"/>
</dbReference>
<dbReference type="GO" id="GO:0043190">
    <property type="term" value="C:ATP-binding cassette (ABC) transporter complex"/>
    <property type="evidence" value="ECO:0007669"/>
    <property type="project" value="InterPro"/>
</dbReference>
<evidence type="ECO:0000313" key="3">
    <source>
        <dbReference type="Proteomes" id="UP000199004"/>
    </source>
</evidence>
<feature type="transmembrane region" description="Helical" evidence="1">
    <location>
        <begin position="195"/>
        <end position="215"/>
    </location>
</feature>
<keyword evidence="1" id="KW-0472">Membrane</keyword>
<evidence type="ECO:0000313" key="2">
    <source>
        <dbReference type="EMBL" id="SDN62333.1"/>
    </source>
</evidence>
<dbReference type="Pfam" id="PF02405">
    <property type="entry name" value="MlaE"/>
    <property type="match status" value="1"/>
</dbReference>
<organism evidence="2 3">
    <name type="scientific">Nocardioides szechwanensis</name>
    <dbReference type="NCBI Taxonomy" id="1005944"/>
    <lineage>
        <taxon>Bacteria</taxon>
        <taxon>Bacillati</taxon>
        <taxon>Actinomycetota</taxon>
        <taxon>Actinomycetes</taxon>
        <taxon>Propionibacteriales</taxon>
        <taxon>Nocardioidaceae</taxon>
        <taxon>Nocardioides</taxon>
    </lineage>
</organism>
<dbReference type="InterPro" id="IPR030802">
    <property type="entry name" value="Permease_MalE"/>
</dbReference>
<protein>
    <submittedName>
        <fullName evidence="2">Phospholipid/cholesterol/gamma-HCH transport system permease protein</fullName>
    </submittedName>
</protein>
<dbReference type="PANTHER" id="PTHR30188">
    <property type="entry name" value="ABC TRANSPORTER PERMEASE PROTEIN-RELATED"/>
    <property type="match status" value="1"/>
</dbReference>
<keyword evidence="1" id="KW-0812">Transmembrane</keyword>
<feature type="transmembrane region" description="Helical" evidence="1">
    <location>
        <begin position="235"/>
        <end position="256"/>
    </location>
</feature>
<proteinExistence type="predicted"/>
<reference evidence="2 3" key="1">
    <citation type="submission" date="2016-10" db="EMBL/GenBank/DDBJ databases">
        <authorList>
            <person name="de Groot N.N."/>
        </authorList>
    </citation>
    <scope>NUCLEOTIDE SEQUENCE [LARGE SCALE GENOMIC DNA]</scope>
    <source>
        <strain evidence="2 3">CGMCC 1.11147</strain>
    </source>
</reference>
<feature type="transmembrane region" description="Helical" evidence="1">
    <location>
        <begin position="96"/>
        <end position="115"/>
    </location>
</feature>
<dbReference type="STRING" id="1005944.SAMN05192576_2552"/>
<feature type="transmembrane region" description="Helical" evidence="1">
    <location>
        <begin position="145"/>
        <end position="170"/>
    </location>
</feature>
<dbReference type="AlphaFoldDB" id="A0A1H0CWN9"/>
<feature type="transmembrane region" description="Helical" evidence="1">
    <location>
        <begin position="14"/>
        <end position="32"/>
    </location>
</feature>
<dbReference type="PANTHER" id="PTHR30188:SF4">
    <property type="entry name" value="PROTEIN TRIGALACTOSYLDIACYLGLYCEROL 1, CHLOROPLASTIC"/>
    <property type="match status" value="1"/>
</dbReference>
<sequence>MTAVAPPSALTRPLVPVGNLFTFALEVFAAMFRRPFQWRELSDQAWFVTRVSLLPACAITIPFGAVLALQIGSLFGQLGARSFTGAVAVVGIVQQAAPIATVVIVAGAAGTAVAADLGSRKIRDELDALEVLGISVVQRLVVPRVIAMGVVACLLNAVTTAVGTIGGYAFNVGVQGGSPGAYVQSFTALAQLPDLYVGELKALVFGLLAGIVATYQGVNAKGGPQGVGNGVNQSVVVSFVLLFLANAILTAVYYQLVPPKGL</sequence>
<dbReference type="RefSeq" id="WP_245715249.1">
    <property type="nucleotide sequence ID" value="NZ_BKAE01000006.1"/>
</dbReference>
<name>A0A1H0CWN9_9ACTN</name>
<feature type="transmembrane region" description="Helical" evidence="1">
    <location>
        <begin position="53"/>
        <end position="76"/>
    </location>
</feature>
<evidence type="ECO:0000256" key="1">
    <source>
        <dbReference type="SAM" id="Phobius"/>
    </source>
</evidence>
<gene>
    <name evidence="2" type="ORF">SAMN05192576_2552</name>
</gene>
<keyword evidence="1" id="KW-1133">Transmembrane helix</keyword>
<accession>A0A1H0CWN9</accession>
<keyword evidence="3" id="KW-1185">Reference proteome</keyword>